<dbReference type="AlphaFoldDB" id="A0A9Q1GF05"/>
<accession>A0A9Q1GF05</accession>
<organism evidence="1 2">
    <name type="scientific">Synaphobranchus kaupii</name>
    <name type="common">Kaup's arrowtooth eel</name>
    <dbReference type="NCBI Taxonomy" id="118154"/>
    <lineage>
        <taxon>Eukaryota</taxon>
        <taxon>Metazoa</taxon>
        <taxon>Chordata</taxon>
        <taxon>Craniata</taxon>
        <taxon>Vertebrata</taxon>
        <taxon>Euteleostomi</taxon>
        <taxon>Actinopterygii</taxon>
        <taxon>Neopterygii</taxon>
        <taxon>Teleostei</taxon>
        <taxon>Anguilliformes</taxon>
        <taxon>Synaphobranchidae</taxon>
        <taxon>Synaphobranchus</taxon>
    </lineage>
</organism>
<dbReference type="EMBL" id="JAINUF010000001">
    <property type="protein sequence ID" value="KAJ8382299.1"/>
    <property type="molecule type" value="Genomic_DNA"/>
</dbReference>
<keyword evidence="2" id="KW-1185">Reference proteome</keyword>
<evidence type="ECO:0000313" key="1">
    <source>
        <dbReference type="EMBL" id="KAJ8382299.1"/>
    </source>
</evidence>
<evidence type="ECO:0000313" key="2">
    <source>
        <dbReference type="Proteomes" id="UP001152622"/>
    </source>
</evidence>
<protein>
    <submittedName>
        <fullName evidence="1">Uncharacterized protein</fullName>
    </submittedName>
</protein>
<reference evidence="1" key="1">
    <citation type="journal article" date="2023" name="Science">
        <title>Genome structures resolve the early diversification of teleost fishes.</title>
        <authorList>
            <person name="Parey E."/>
            <person name="Louis A."/>
            <person name="Montfort J."/>
            <person name="Bouchez O."/>
            <person name="Roques C."/>
            <person name="Iampietro C."/>
            <person name="Lluch J."/>
            <person name="Castinel A."/>
            <person name="Donnadieu C."/>
            <person name="Desvignes T."/>
            <person name="Floi Bucao C."/>
            <person name="Jouanno E."/>
            <person name="Wen M."/>
            <person name="Mejri S."/>
            <person name="Dirks R."/>
            <person name="Jansen H."/>
            <person name="Henkel C."/>
            <person name="Chen W.J."/>
            <person name="Zahm M."/>
            <person name="Cabau C."/>
            <person name="Klopp C."/>
            <person name="Thompson A.W."/>
            <person name="Robinson-Rechavi M."/>
            <person name="Braasch I."/>
            <person name="Lecointre G."/>
            <person name="Bobe J."/>
            <person name="Postlethwait J.H."/>
            <person name="Berthelot C."/>
            <person name="Roest Crollius H."/>
            <person name="Guiguen Y."/>
        </authorList>
    </citation>
    <scope>NUCLEOTIDE SEQUENCE</scope>
    <source>
        <strain evidence="1">WJC10195</strain>
    </source>
</reference>
<dbReference type="Proteomes" id="UP001152622">
    <property type="component" value="Chromosome 1"/>
</dbReference>
<gene>
    <name evidence="1" type="ORF">SKAU_G00030770</name>
</gene>
<comment type="caution">
    <text evidence="1">The sequence shown here is derived from an EMBL/GenBank/DDBJ whole genome shotgun (WGS) entry which is preliminary data.</text>
</comment>
<sequence>MVGPGNQMQTGNTHGLICPLCSACPPYPPSLQRVLHGRLTPNASCYLPLGIVGDRQGLGGQATRPVVLGGGAVQVLLGGASRQEVGVKRAAASETESGTAAIRRVAESGLTPPRPSPKPFPPNLISSAPMLGNVYPSSAADTSLPERLARVWI</sequence>
<proteinExistence type="predicted"/>
<name>A0A9Q1GF05_SYNKA</name>